<gene>
    <name evidence="3" type="ORF">GCM10023200_56320</name>
</gene>
<dbReference type="InterPro" id="IPR003675">
    <property type="entry name" value="Rce1/LyrA-like_dom"/>
</dbReference>
<feature type="transmembrane region" description="Helical" evidence="1">
    <location>
        <begin position="81"/>
        <end position="103"/>
    </location>
</feature>
<comment type="caution">
    <text evidence="3">The sequence shown here is derived from an EMBL/GenBank/DDBJ whole genome shotgun (WGS) entry which is preliminary data.</text>
</comment>
<keyword evidence="3" id="KW-0482">Metalloprotease</keyword>
<dbReference type="Proteomes" id="UP001500928">
    <property type="component" value="Unassembled WGS sequence"/>
</dbReference>
<evidence type="ECO:0000313" key="3">
    <source>
        <dbReference type="EMBL" id="GAA4811248.1"/>
    </source>
</evidence>
<dbReference type="EMBL" id="BAABHO010000074">
    <property type="protein sequence ID" value="GAA4811248.1"/>
    <property type="molecule type" value="Genomic_DNA"/>
</dbReference>
<keyword evidence="1" id="KW-1133">Transmembrane helix</keyword>
<dbReference type="GO" id="GO:0008237">
    <property type="term" value="F:metallopeptidase activity"/>
    <property type="evidence" value="ECO:0007669"/>
    <property type="project" value="UniProtKB-KW"/>
</dbReference>
<accession>A0ABP9CI02</accession>
<keyword evidence="1" id="KW-0472">Membrane</keyword>
<keyword evidence="3" id="KW-0645">Protease</keyword>
<keyword evidence="4" id="KW-1185">Reference proteome</keyword>
<sequence>MTAREVWRSWTRPHRPAAAELDGRERRLLRTELLVVFAVTLGLSGVRSLVSLLDALAGPTALDDRRTAIDETLARNPWADLAAQLAGSFALVAWGALGLYLLVRAGSGPRAIGLDGSRPGRDALGAVGLAALIGVPGLGLYLAARALGLNTTVIPSMLGQHWWTVPVLVVSACANAWAEEVLVVGYLLHTLRRLGVSENRALAVSAVLRGSYHLYQGFGGGLGNLLMGLVFGRVWQRTGRLWPLVGAHALLDVVAFVGSALLAGALPFLPA</sequence>
<evidence type="ECO:0000256" key="1">
    <source>
        <dbReference type="SAM" id="Phobius"/>
    </source>
</evidence>
<dbReference type="RefSeq" id="WP_425550144.1">
    <property type="nucleotide sequence ID" value="NZ_BAABHO010000074.1"/>
</dbReference>
<dbReference type="Pfam" id="PF02517">
    <property type="entry name" value="Rce1-like"/>
    <property type="match status" value="1"/>
</dbReference>
<feature type="transmembrane region" description="Helical" evidence="1">
    <location>
        <begin position="212"/>
        <end position="235"/>
    </location>
</feature>
<evidence type="ECO:0000259" key="2">
    <source>
        <dbReference type="Pfam" id="PF02517"/>
    </source>
</evidence>
<name>A0ABP9CI02_9PSEU</name>
<feature type="transmembrane region" description="Helical" evidence="1">
    <location>
        <begin position="247"/>
        <end position="269"/>
    </location>
</feature>
<reference evidence="4" key="1">
    <citation type="journal article" date="2019" name="Int. J. Syst. Evol. Microbiol.">
        <title>The Global Catalogue of Microorganisms (GCM) 10K type strain sequencing project: providing services to taxonomists for standard genome sequencing and annotation.</title>
        <authorList>
            <consortium name="The Broad Institute Genomics Platform"/>
            <consortium name="The Broad Institute Genome Sequencing Center for Infectious Disease"/>
            <person name="Wu L."/>
            <person name="Ma J."/>
        </authorList>
    </citation>
    <scope>NUCLEOTIDE SEQUENCE [LARGE SCALE GENOMIC DNA]</scope>
    <source>
        <strain evidence="4">JCM 17979</strain>
    </source>
</reference>
<evidence type="ECO:0000313" key="4">
    <source>
        <dbReference type="Proteomes" id="UP001500928"/>
    </source>
</evidence>
<feature type="domain" description="CAAX prenyl protease 2/Lysostaphin resistance protein A-like" evidence="2">
    <location>
        <begin position="162"/>
        <end position="253"/>
    </location>
</feature>
<feature type="transmembrane region" description="Helical" evidence="1">
    <location>
        <begin position="123"/>
        <end position="143"/>
    </location>
</feature>
<keyword evidence="1" id="KW-0812">Transmembrane</keyword>
<feature type="transmembrane region" description="Helical" evidence="1">
    <location>
        <begin position="33"/>
        <end position="53"/>
    </location>
</feature>
<proteinExistence type="predicted"/>
<keyword evidence="3" id="KW-0378">Hydrolase</keyword>
<organism evidence="3 4">
    <name type="scientific">Actinomycetospora chlora</name>
    <dbReference type="NCBI Taxonomy" id="663608"/>
    <lineage>
        <taxon>Bacteria</taxon>
        <taxon>Bacillati</taxon>
        <taxon>Actinomycetota</taxon>
        <taxon>Actinomycetes</taxon>
        <taxon>Pseudonocardiales</taxon>
        <taxon>Pseudonocardiaceae</taxon>
        <taxon>Actinomycetospora</taxon>
    </lineage>
</organism>
<protein>
    <submittedName>
        <fullName evidence="3">CPBP family intramembrane metalloprotease</fullName>
    </submittedName>
</protein>